<dbReference type="InterPro" id="IPR005746">
    <property type="entry name" value="Thioredoxin"/>
</dbReference>
<dbReference type="AlphaFoldDB" id="A0A516GCD3"/>
<dbReference type="PANTHER" id="PTHR45663">
    <property type="entry name" value="GEO12009P1"/>
    <property type="match status" value="1"/>
</dbReference>
<dbReference type="PRINTS" id="PR00421">
    <property type="entry name" value="THIOREDOXIN"/>
</dbReference>
<evidence type="ECO:0000256" key="2">
    <source>
        <dbReference type="ARBA" id="ARBA00022448"/>
    </source>
</evidence>
<dbReference type="PROSITE" id="PS51352">
    <property type="entry name" value="THIOREDOXIN_2"/>
    <property type="match status" value="1"/>
</dbReference>
<dbReference type="RefSeq" id="WP_143783860.1">
    <property type="nucleotide sequence ID" value="NZ_CP041616.1"/>
</dbReference>
<dbReference type="InterPro" id="IPR013766">
    <property type="entry name" value="Thioredoxin_domain"/>
</dbReference>
<name>A0A516GCD3_9MICO</name>
<sequence length="129" mass="14093">MSTTELTRENLDQTLADNEIVLIDWWAEWCGPCRAFAPVYEQVSKKHEDVVFGKIDTEAQQELAAGAQITSIPTVMAFRDGILLFAQPGVLPAAGLESLIGQLKELDMDEVRAKLATAESEMADDPAQG</sequence>
<evidence type="ECO:0000256" key="3">
    <source>
        <dbReference type="ARBA" id="ARBA00022982"/>
    </source>
</evidence>
<dbReference type="EMBL" id="CP041616">
    <property type="protein sequence ID" value="QDO89184.1"/>
    <property type="molecule type" value="Genomic_DNA"/>
</dbReference>
<keyword evidence="3" id="KW-0249">Electron transport</keyword>
<keyword evidence="5" id="KW-0676">Redox-active center</keyword>
<feature type="domain" description="Thioredoxin" evidence="7">
    <location>
        <begin position="1"/>
        <end position="105"/>
    </location>
</feature>
<keyword evidence="9" id="KW-1185">Reference proteome</keyword>
<evidence type="ECO:0000313" key="8">
    <source>
        <dbReference type="EMBL" id="QDO89184.1"/>
    </source>
</evidence>
<dbReference type="Pfam" id="PF00085">
    <property type="entry name" value="Thioredoxin"/>
    <property type="match status" value="1"/>
</dbReference>
<dbReference type="PANTHER" id="PTHR45663:SF40">
    <property type="entry name" value="THIOREDOXIN 2"/>
    <property type="match status" value="1"/>
</dbReference>
<dbReference type="FunFam" id="3.40.30.10:FF:000155">
    <property type="entry name" value="Thioredoxin"/>
    <property type="match status" value="1"/>
</dbReference>
<evidence type="ECO:0000256" key="4">
    <source>
        <dbReference type="ARBA" id="ARBA00023157"/>
    </source>
</evidence>
<evidence type="ECO:0000313" key="9">
    <source>
        <dbReference type="Proteomes" id="UP000315395"/>
    </source>
</evidence>
<dbReference type="InterPro" id="IPR036249">
    <property type="entry name" value="Thioredoxin-like_sf"/>
</dbReference>
<dbReference type="CDD" id="cd02947">
    <property type="entry name" value="TRX_family"/>
    <property type="match status" value="1"/>
</dbReference>
<dbReference type="Gene3D" id="3.40.30.10">
    <property type="entry name" value="Glutaredoxin"/>
    <property type="match status" value="1"/>
</dbReference>
<organism evidence="8 9">
    <name type="scientific">Ornithinimicrobium ciconiae</name>
    <dbReference type="NCBI Taxonomy" id="2594265"/>
    <lineage>
        <taxon>Bacteria</taxon>
        <taxon>Bacillati</taxon>
        <taxon>Actinomycetota</taxon>
        <taxon>Actinomycetes</taxon>
        <taxon>Micrococcales</taxon>
        <taxon>Ornithinimicrobiaceae</taxon>
        <taxon>Ornithinimicrobium</taxon>
    </lineage>
</organism>
<protein>
    <recommendedName>
        <fullName evidence="6">Thioredoxin</fullName>
    </recommendedName>
</protein>
<gene>
    <name evidence="8" type="primary">trxA</name>
    <name evidence="8" type="ORF">FNH13_13325</name>
</gene>
<dbReference type="GO" id="GO:0005829">
    <property type="term" value="C:cytosol"/>
    <property type="evidence" value="ECO:0007669"/>
    <property type="project" value="TreeGrafter"/>
</dbReference>
<reference evidence="8 9" key="1">
    <citation type="submission" date="2019-07" db="EMBL/GenBank/DDBJ databases">
        <title>complete genome sequencing of Ornithinimicrobium sp. H23M54.</title>
        <authorList>
            <person name="Bae J.-W."/>
            <person name="Lee S.-Y."/>
        </authorList>
    </citation>
    <scope>NUCLEOTIDE SEQUENCE [LARGE SCALE GENOMIC DNA]</scope>
    <source>
        <strain evidence="8 9">H23M54</strain>
    </source>
</reference>
<evidence type="ECO:0000256" key="6">
    <source>
        <dbReference type="NCBIfam" id="TIGR01068"/>
    </source>
</evidence>
<comment type="similarity">
    <text evidence="1">Belongs to the thioredoxin family.</text>
</comment>
<keyword evidence="2" id="KW-0813">Transport</keyword>
<dbReference type="NCBIfam" id="TIGR01068">
    <property type="entry name" value="thioredoxin"/>
    <property type="match status" value="1"/>
</dbReference>
<evidence type="ECO:0000256" key="1">
    <source>
        <dbReference type="ARBA" id="ARBA00008987"/>
    </source>
</evidence>
<dbReference type="SUPFAM" id="SSF52833">
    <property type="entry name" value="Thioredoxin-like"/>
    <property type="match status" value="1"/>
</dbReference>
<dbReference type="GO" id="GO:0015035">
    <property type="term" value="F:protein-disulfide reductase activity"/>
    <property type="evidence" value="ECO:0007669"/>
    <property type="project" value="UniProtKB-UniRule"/>
</dbReference>
<dbReference type="OrthoDB" id="9790390at2"/>
<proteinExistence type="inferred from homology"/>
<evidence type="ECO:0000259" key="7">
    <source>
        <dbReference type="PROSITE" id="PS51352"/>
    </source>
</evidence>
<evidence type="ECO:0000256" key="5">
    <source>
        <dbReference type="ARBA" id="ARBA00023284"/>
    </source>
</evidence>
<accession>A0A516GCD3</accession>
<dbReference type="Proteomes" id="UP000315395">
    <property type="component" value="Chromosome"/>
</dbReference>
<dbReference type="KEGG" id="orz:FNH13_13325"/>
<keyword evidence="4" id="KW-1015">Disulfide bond</keyword>